<dbReference type="EMBL" id="BMRE01000006">
    <property type="protein sequence ID" value="GGU29110.1"/>
    <property type="molecule type" value="Genomic_DNA"/>
</dbReference>
<evidence type="ECO:0000256" key="7">
    <source>
        <dbReference type="ARBA" id="ARBA00023136"/>
    </source>
</evidence>
<evidence type="ECO:0000256" key="5">
    <source>
        <dbReference type="ARBA" id="ARBA00022989"/>
    </source>
</evidence>
<name>A0ABQ2UF70_9PSEU</name>
<evidence type="ECO:0000259" key="10">
    <source>
        <dbReference type="Pfam" id="PF18967"/>
    </source>
</evidence>
<sequence length="211" mass="22406">MNESLDPDAGLGPIDVSSVEPATGPAPEPDQAWKALGLVNDWIKHAEAKVGATLAASAVAATMLYNLVKDQKSPGLWLSIAAVACAVAVVAAWFSATMALIPRLSIVGRRKAKKAHLASLSAVDELPEDPMNLLFFANIARAYKDDGPSYIEVLRSLTADPEQLTRHIAHQVHANATVAHRKFAWTDRAIRFLVLGMALLGVVAIIVGSKG</sequence>
<keyword evidence="7 9" id="KW-0472">Membrane</keyword>
<dbReference type="Pfam" id="PF18967">
    <property type="entry name" value="PycTM"/>
    <property type="match status" value="1"/>
</dbReference>
<reference evidence="12" key="1">
    <citation type="journal article" date="2019" name="Int. J. Syst. Evol. Microbiol.">
        <title>The Global Catalogue of Microorganisms (GCM) 10K type strain sequencing project: providing services to taxonomists for standard genome sequencing and annotation.</title>
        <authorList>
            <consortium name="The Broad Institute Genomics Platform"/>
            <consortium name="The Broad Institute Genome Sequencing Center for Infectious Disease"/>
            <person name="Wu L."/>
            <person name="Ma J."/>
        </authorList>
    </citation>
    <scope>NUCLEOTIDE SEQUENCE [LARGE SCALE GENOMIC DNA]</scope>
    <source>
        <strain evidence="12">JCM 3296</strain>
    </source>
</reference>
<evidence type="ECO:0000256" key="2">
    <source>
        <dbReference type="ARBA" id="ARBA00022475"/>
    </source>
</evidence>
<proteinExistence type="predicted"/>
<comment type="caution">
    <text evidence="11">The sequence shown here is derived from an EMBL/GenBank/DDBJ whole genome shotgun (WGS) entry which is preliminary data.</text>
</comment>
<evidence type="ECO:0000256" key="1">
    <source>
        <dbReference type="ARBA" id="ARBA00004236"/>
    </source>
</evidence>
<evidence type="ECO:0000256" key="3">
    <source>
        <dbReference type="ARBA" id="ARBA00022692"/>
    </source>
</evidence>
<keyword evidence="5 9" id="KW-1133">Transmembrane helix</keyword>
<dbReference type="InterPro" id="IPR043760">
    <property type="entry name" value="PycTM_dom"/>
</dbReference>
<keyword evidence="12" id="KW-1185">Reference proteome</keyword>
<protein>
    <recommendedName>
        <fullName evidence="10">Pycsar effector protein domain-containing protein</fullName>
    </recommendedName>
</protein>
<evidence type="ECO:0000313" key="11">
    <source>
        <dbReference type="EMBL" id="GGU29110.1"/>
    </source>
</evidence>
<comment type="subcellular location">
    <subcellularLocation>
        <location evidence="1">Cell membrane</location>
    </subcellularLocation>
</comment>
<evidence type="ECO:0000256" key="9">
    <source>
        <dbReference type="SAM" id="Phobius"/>
    </source>
</evidence>
<evidence type="ECO:0000256" key="4">
    <source>
        <dbReference type="ARBA" id="ARBA00022741"/>
    </source>
</evidence>
<feature type="transmembrane region" description="Helical" evidence="9">
    <location>
        <begin position="74"/>
        <end position="101"/>
    </location>
</feature>
<keyword evidence="4" id="KW-0547">Nucleotide-binding</keyword>
<keyword evidence="2" id="KW-1003">Cell membrane</keyword>
<dbReference type="Proteomes" id="UP000649573">
    <property type="component" value="Unassembled WGS sequence"/>
</dbReference>
<organism evidence="11 12">
    <name type="scientific">Lentzea flava</name>
    <dbReference type="NCBI Taxonomy" id="103732"/>
    <lineage>
        <taxon>Bacteria</taxon>
        <taxon>Bacillati</taxon>
        <taxon>Actinomycetota</taxon>
        <taxon>Actinomycetes</taxon>
        <taxon>Pseudonocardiales</taxon>
        <taxon>Pseudonocardiaceae</taxon>
        <taxon>Lentzea</taxon>
    </lineage>
</organism>
<dbReference type="RefSeq" id="WP_189253485.1">
    <property type="nucleotide sequence ID" value="NZ_BMRE01000006.1"/>
</dbReference>
<keyword evidence="6" id="KW-0051">Antiviral defense</keyword>
<feature type="region of interest" description="Disordered" evidence="8">
    <location>
        <begin position="1"/>
        <end position="27"/>
    </location>
</feature>
<feature type="domain" description="Pycsar effector protein" evidence="10">
    <location>
        <begin position="32"/>
        <end position="206"/>
    </location>
</feature>
<feature type="transmembrane region" description="Helical" evidence="9">
    <location>
        <begin position="189"/>
        <end position="208"/>
    </location>
</feature>
<evidence type="ECO:0000256" key="6">
    <source>
        <dbReference type="ARBA" id="ARBA00023118"/>
    </source>
</evidence>
<gene>
    <name evidence="11" type="ORF">GCM10010178_21590</name>
</gene>
<keyword evidence="3 9" id="KW-0812">Transmembrane</keyword>
<evidence type="ECO:0000256" key="8">
    <source>
        <dbReference type="SAM" id="MobiDB-lite"/>
    </source>
</evidence>
<accession>A0ABQ2UF70</accession>
<evidence type="ECO:0000313" key="12">
    <source>
        <dbReference type="Proteomes" id="UP000649573"/>
    </source>
</evidence>